<comment type="similarity">
    <text evidence="2">Belongs to the RelE toxin family.</text>
</comment>
<protein>
    <recommendedName>
        <fullName evidence="2">Toxin</fullName>
    </recommendedName>
</protein>
<evidence type="ECO:0000313" key="4">
    <source>
        <dbReference type="Proteomes" id="UP000184164"/>
    </source>
</evidence>
<name>A0A1M5A297_9BACT</name>
<dbReference type="PIRSF" id="PIRSF029218">
    <property type="entry name" value="ParE"/>
    <property type="match status" value="1"/>
</dbReference>
<dbReference type="InterPro" id="IPR035093">
    <property type="entry name" value="RelE/ParE_toxin_dom_sf"/>
</dbReference>
<keyword evidence="1" id="KW-1277">Toxin-antitoxin system</keyword>
<dbReference type="RefSeq" id="WP_073001164.1">
    <property type="nucleotide sequence ID" value="NZ_FQUM01000004.1"/>
</dbReference>
<organism evidence="3 4">
    <name type="scientific">Mariniphaga anaerophila</name>
    <dbReference type="NCBI Taxonomy" id="1484053"/>
    <lineage>
        <taxon>Bacteria</taxon>
        <taxon>Pseudomonadati</taxon>
        <taxon>Bacteroidota</taxon>
        <taxon>Bacteroidia</taxon>
        <taxon>Marinilabiliales</taxon>
        <taxon>Prolixibacteraceae</taxon>
        <taxon>Mariniphaga</taxon>
    </lineage>
</organism>
<dbReference type="EMBL" id="FQUM01000004">
    <property type="protein sequence ID" value="SHF24500.1"/>
    <property type="molecule type" value="Genomic_DNA"/>
</dbReference>
<evidence type="ECO:0000256" key="2">
    <source>
        <dbReference type="PIRNR" id="PIRNR029218"/>
    </source>
</evidence>
<proteinExistence type="inferred from homology"/>
<gene>
    <name evidence="3" type="ORF">SAMN05444274_104158</name>
</gene>
<dbReference type="Pfam" id="PF05016">
    <property type="entry name" value="ParE_toxin"/>
    <property type="match status" value="1"/>
</dbReference>
<evidence type="ECO:0000313" key="3">
    <source>
        <dbReference type="EMBL" id="SHF24500.1"/>
    </source>
</evidence>
<dbReference type="Gene3D" id="3.30.2310.20">
    <property type="entry name" value="RelE-like"/>
    <property type="match status" value="1"/>
</dbReference>
<dbReference type="Proteomes" id="UP000184164">
    <property type="component" value="Unassembled WGS sequence"/>
</dbReference>
<dbReference type="InterPro" id="IPR028344">
    <property type="entry name" value="ParE1/4"/>
</dbReference>
<dbReference type="OrthoDB" id="7173315at2"/>
<reference evidence="3 4" key="1">
    <citation type="submission" date="2016-11" db="EMBL/GenBank/DDBJ databases">
        <authorList>
            <person name="Jaros S."/>
            <person name="Januszkiewicz K."/>
            <person name="Wedrychowicz H."/>
        </authorList>
    </citation>
    <scope>NUCLEOTIDE SEQUENCE [LARGE SCALE GENOMIC DNA]</scope>
    <source>
        <strain evidence="3 4">DSM 26910</strain>
    </source>
</reference>
<keyword evidence="4" id="KW-1185">Reference proteome</keyword>
<evidence type="ECO:0000256" key="1">
    <source>
        <dbReference type="ARBA" id="ARBA00022649"/>
    </source>
</evidence>
<accession>A0A1M5A297</accession>
<dbReference type="AlphaFoldDB" id="A0A1M5A297"/>
<dbReference type="InterPro" id="IPR007712">
    <property type="entry name" value="RelE/ParE_toxin"/>
</dbReference>
<dbReference type="STRING" id="1484053.SAMN05444274_104158"/>
<sequence>MANYYLTNKAVDDLTQIWDYTYQKWPERQADKYYKELLRACKKIVTNSELGKKHVKIYPDLFGLPINRHIIFFRRIDPDFVEITRILHDQIDLKTE</sequence>